<organism evidence="2 3">
    <name type="scientific">Ceratitis capitata</name>
    <name type="common">Mediterranean fruit fly</name>
    <name type="synonym">Tephritis capitata</name>
    <dbReference type="NCBI Taxonomy" id="7213"/>
    <lineage>
        <taxon>Eukaryota</taxon>
        <taxon>Metazoa</taxon>
        <taxon>Ecdysozoa</taxon>
        <taxon>Arthropoda</taxon>
        <taxon>Hexapoda</taxon>
        <taxon>Insecta</taxon>
        <taxon>Pterygota</taxon>
        <taxon>Neoptera</taxon>
        <taxon>Endopterygota</taxon>
        <taxon>Diptera</taxon>
        <taxon>Brachycera</taxon>
        <taxon>Muscomorpha</taxon>
        <taxon>Tephritoidea</taxon>
        <taxon>Tephritidae</taxon>
        <taxon>Ceratitis</taxon>
        <taxon>Ceratitis</taxon>
    </lineage>
</organism>
<reference evidence="2" key="1">
    <citation type="submission" date="2020-11" db="EMBL/GenBank/DDBJ databases">
        <authorList>
            <person name="Whitehead M."/>
        </authorList>
    </citation>
    <scope>NUCLEOTIDE SEQUENCE</scope>
    <source>
        <strain evidence="2">EGII</strain>
    </source>
</reference>
<gene>
    <name evidence="2" type="ORF">CCAP1982_LOCUS6432</name>
</gene>
<feature type="region of interest" description="Disordered" evidence="1">
    <location>
        <begin position="146"/>
        <end position="168"/>
    </location>
</feature>
<feature type="compositionally biased region" description="Low complexity" evidence="1">
    <location>
        <begin position="156"/>
        <end position="168"/>
    </location>
</feature>
<name>A0A811UHJ4_CERCA</name>
<proteinExistence type="predicted"/>
<evidence type="ECO:0000313" key="3">
    <source>
        <dbReference type="Proteomes" id="UP000606786"/>
    </source>
</evidence>
<evidence type="ECO:0000256" key="1">
    <source>
        <dbReference type="SAM" id="MobiDB-lite"/>
    </source>
</evidence>
<dbReference type="OrthoDB" id="6493944at2759"/>
<sequence>MALHVPHNSCTNNNSCTAAVTNNKPLTPTKTTVRLFGSNSNSDCANHSPNGSIGNVNCSNTNKNYNNLSNNVEQLVNTALKALHLPQCVGGGGVVAGGGGSKKATTNKLKLNAVLDGVDVEGDLEDNNELTATNDDGEVQMRCACPENDKNKNNKKSNATNNINSNNRSMTVTTTFRSSSTSALMTAGHMRPQTLNVHHLRETPTDQTQIFIRCLIRATHTKLIDAT</sequence>
<dbReference type="AlphaFoldDB" id="A0A811UHJ4"/>
<dbReference type="EMBL" id="CAJHJT010000012">
    <property type="protein sequence ID" value="CAD6997808.1"/>
    <property type="molecule type" value="Genomic_DNA"/>
</dbReference>
<evidence type="ECO:0000313" key="2">
    <source>
        <dbReference type="EMBL" id="CAD6997808.1"/>
    </source>
</evidence>
<protein>
    <submittedName>
        <fullName evidence="2">(Mediterranean fruit fly) hypothetical protein</fullName>
    </submittedName>
</protein>
<dbReference type="Proteomes" id="UP000606786">
    <property type="component" value="Unassembled WGS sequence"/>
</dbReference>
<accession>A0A811UHJ4</accession>
<comment type="caution">
    <text evidence="2">The sequence shown here is derived from an EMBL/GenBank/DDBJ whole genome shotgun (WGS) entry which is preliminary data.</text>
</comment>
<keyword evidence="3" id="KW-1185">Reference proteome</keyword>